<dbReference type="NCBIfam" id="NF002537">
    <property type="entry name" value="PRK02090.1"/>
    <property type="match status" value="1"/>
</dbReference>
<dbReference type="Gene3D" id="3.40.50.620">
    <property type="entry name" value="HUPs"/>
    <property type="match status" value="1"/>
</dbReference>
<dbReference type="eggNOG" id="COG0175">
    <property type="taxonomic scope" value="Bacteria"/>
</dbReference>
<comment type="similarity">
    <text evidence="1 4">Belongs to the PAPS reductase family. CysH subfamily.</text>
</comment>
<organism evidence="6 7">
    <name type="scientific">Stackebrandtia nassauensis (strain DSM 44728 / CIP 108903 / NRRL B-16338 / NBRC 102104 / LLR-40K-21)</name>
    <dbReference type="NCBI Taxonomy" id="446470"/>
    <lineage>
        <taxon>Bacteria</taxon>
        <taxon>Bacillati</taxon>
        <taxon>Actinomycetota</taxon>
        <taxon>Actinomycetes</taxon>
        <taxon>Glycomycetales</taxon>
        <taxon>Glycomycetaceae</taxon>
        <taxon>Stackebrandtia</taxon>
    </lineage>
</organism>
<dbReference type="InterPro" id="IPR002500">
    <property type="entry name" value="PAPS_reduct_dom"/>
</dbReference>
<protein>
    <recommendedName>
        <fullName evidence="4">Adenosine 5'-phosphosulfate reductase</fullName>
        <shortName evidence="4">APS reductase</shortName>
        <ecNumber evidence="4">1.8.4.10</ecNumber>
    </recommendedName>
    <alternativeName>
        <fullName evidence="4">5'-adenylylsulfate reductase</fullName>
    </alternativeName>
    <alternativeName>
        <fullName evidence="4">Thioredoxin-dependent 5'-adenylylsulfate reductase</fullName>
    </alternativeName>
</protein>
<evidence type="ECO:0000259" key="5">
    <source>
        <dbReference type="Pfam" id="PF01507"/>
    </source>
</evidence>
<dbReference type="SUPFAM" id="SSF52402">
    <property type="entry name" value="Adenine nucleotide alpha hydrolases-like"/>
    <property type="match status" value="1"/>
</dbReference>
<keyword evidence="4" id="KW-0408">Iron</keyword>
<dbReference type="OrthoDB" id="9794018at2"/>
<proteinExistence type="inferred from homology"/>
<evidence type="ECO:0000313" key="6">
    <source>
        <dbReference type="EMBL" id="ADD44800.1"/>
    </source>
</evidence>
<feature type="binding site" evidence="4">
    <location>
        <position position="204"/>
    </location>
    <ligand>
        <name>[4Fe-4S] cluster</name>
        <dbReference type="ChEBI" id="CHEBI:49883"/>
    </ligand>
</feature>
<dbReference type="PANTHER" id="PTHR46509">
    <property type="entry name" value="PHOSPHOADENOSINE PHOSPHOSULFATE REDUCTASE"/>
    <property type="match status" value="1"/>
</dbReference>
<comment type="cofactor">
    <cofactor evidence="4">
        <name>[4Fe-4S] cluster</name>
        <dbReference type="ChEBI" id="CHEBI:49883"/>
    </cofactor>
    <text evidence="4">Binds 1 [4Fe-4S] cluster per subunit.</text>
</comment>
<feature type="domain" description="Phosphoadenosine phosphosulphate reductase" evidence="5">
    <location>
        <begin position="45"/>
        <end position="206"/>
    </location>
</feature>
<name>D3QBR1_STANL</name>
<dbReference type="NCBIfam" id="TIGR00434">
    <property type="entry name" value="cysH"/>
    <property type="match status" value="1"/>
</dbReference>
<keyword evidence="4" id="KW-0963">Cytoplasm</keyword>
<dbReference type="HOGENOM" id="CLU_044089_2_0_11"/>
<comment type="subcellular location">
    <subcellularLocation>
        <location evidence="4">Cytoplasm</location>
    </subcellularLocation>
</comment>
<dbReference type="GO" id="GO:0019379">
    <property type="term" value="P:sulfate assimilation, phosphoadenylyl sulfate reduction by phosphoadenylyl-sulfate reductase (thioredoxin)"/>
    <property type="evidence" value="ECO:0007669"/>
    <property type="project" value="UniProtKB-UniRule"/>
</dbReference>
<feature type="binding site" evidence="4">
    <location>
        <position position="201"/>
    </location>
    <ligand>
        <name>[4Fe-4S] cluster</name>
        <dbReference type="ChEBI" id="CHEBI:49883"/>
    </ligand>
</feature>
<accession>D3QBR1</accession>
<dbReference type="AlphaFoldDB" id="D3QBR1"/>
<dbReference type="RefSeq" id="WP_013020371.1">
    <property type="nucleotide sequence ID" value="NC_013947.1"/>
</dbReference>
<dbReference type="GO" id="GO:0046872">
    <property type="term" value="F:metal ion binding"/>
    <property type="evidence" value="ECO:0007669"/>
    <property type="project" value="UniProtKB-KW"/>
</dbReference>
<dbReference type="GO" id="GO:0043866">
    <property type="term" value="F:adenylyl-sulfate reductase (thioredoxin) activity"/>
    <property type="evidence" value="ECO:0007669"/>
    <property type="project" value="UniProtKB-EC"/>
</dbReference>
<dbReference type="GO" id="GO:0051539">
    <property type="term" value="F:4 iron, 4 sulfur cluster binding"/>
    <property type="evidence" value="ECO:0007669"/>
    <property type="project" value="UniProtKB-UniRule"/>
</dbReference>
<dbReference type="InterPro" id="IPR014729">
    <property type="entry name" value="Rossmann-like_a/b/a_fold"/>
</dbReference>
<dbReference type="PANTHER" id="PTHR46509:SF1">
    <property type="entry name" value="PHOSPHOADENOSINE PHOSPHOSULFATE REDUCTASE"/>
    <property type="match status" value="1"/>
</dbReference>
<comment type="pathway">
    <text evidence="3 4">Sulfur metabolism; hydrogen sulfide biosynthesis; sulfite from sulfate.</text>
</comment>
<feature type="binding site" evidence="4">
    <location>
        <position position="119"/>
    </location>
    <ligand>
        <name>[4Fe-4S] cluster</name>
        <dbReference type="ChEBI" id="CHEBI:49883"/>
    </ligand>
</feature>
<dbReference type="InterPro" id="IPR004511">
    <property type="entry name" value="PAPS/APS_Rdtase"/>
</dbReference>
<dbReference type="Pfam" id="PF01507">
    <property type="entry name" value="PAPS_reduct"/>
    <property type="match status" value="1"/>
</dbReference>
<comment type="catalytic activity">
    <reaction evidence="4">
        <text>[thioredoxin]-disulfide + sulfite + AMP + 2 H(+) = adenosine 5'-phosphosulfate + [thioredoxin]-dithiol</text>
        <dbReference type="Rhea" id="RHEA:21976"/>
        <dbReference type="Rhea" id="RHEA-COMP:10698"/>
        <dbReference type="Rhea" id="RHEA-COMP:10700"/>
        <dbReference type="ChEBI" id="CHEBI:15378"/>
        <dbReference type="ChEBI" id="CHEBI:17359"/>
        <dbReference type="ChEBI" id="CHEBI:29950"/>
        <dbReference type="ChEBI" id="CHEBI:50058"/>
        <dbReference type="ChEBI" id="CHEBI:58243"/>
        <dbReference type="ChEBI" id="CHEBI:456215"/>
        <dbReference type="EC" id="1.8.4.10"/>
    </reaction>
</comment>
<comment type="function">
    <text evidence="4">Catalyzes the formation of sulfite from adenosine 5'-phosphosulfate (APS) using thioredoxin as an electron donor.</text>
</comment>
<evidence type="ECO:0000256" key="4">
    <source>
        <dbReference type="HAMAP-Rule" id="MF_00063"/>
    </source>
</evidence>
<keyword evidence="4" id="KW-0479">Metal-binding</keyword>
<dbReference type="PIRSF" id="PIRSF000857">
    <property type="entry name" value="PAPS_reductase"/>
    <property type="match status" value="1"/>
</dbReference>
<dbReference type="EMBL" id="CP001778">
    <property type="protein sequence ID" value="ADD44800.1"/>
    <property type="molecule type" value="Genomic_DNA"/>
</dbReference>
<reference evidence="6 7" key="1">
    <citation type="journal article" date="2009" name="Stand. Genomic Sci.">
        <title>Complete genome sequence of Stackebrandtia nassauensis type strain (LLR-40K-21).</title>
        <authorList>
            <person name="Munk C."/>
            <person name="Lapidus A."/>
            <person name="Copeland A."/>
            <person name="Jando M."/>
            <person name="Mayilraj S."/>
            <person name="Glavina Del Rio T."/>
            <person name="Nolan M."/>
            <person name="Chen F."/>
            <person name="Lucas S."/>
            <person name="Tice H."/>
            <person name="Cheng J.F."/>
            <person name="Han C."/>
            <person name="Detter J.C."/>
            <person name="Bruce D."/>
            <person name="Goodwin L."/>
            <person name="Chain P."/>
            <person name="Pitluck S."/>
            <person name="Goker M."/>
            <person name="Ovchinikova G."/>
            <person name="Pati A."/>
            <person name="Ivanova N."/>
            <person name="Mavromatis K."/>
            <person name="Chen A."/>
            <person name="Palaniappan K."/>
            <person name="Land M."/>
            <person name="Hauser L."/>
            <person name="Chang Y.J."/>
            <person name="Jeffries C.D."/>
            <person name="Bristow J."/>
            <person name="Eisen J.A."/>
            <person name="Markowitz V."/>
            <person name="Hugenholtz P."/>
            <person name="Kyrpides N.C."/>
            <person name="Klenk H.P."/>
        </authorList>
    </citation>
    <scope>NUCLEOTIDE SEQUENCE [LARGE SCALE GENOMIC DNA]</scope>
    <source>
        <strain evidence="7">DSM 44728 / CIP 108903 / NRRL B-16338 / NBRC 102104 / LLR-40K-21</strain>
    </source>
</reference>
<evidence type="ECO:0000256" key="3">
    <source>
        <dbReference type="ARBA" id="ARBA00024327"/>
    </source>
</evidence>
<dbReference type="CDD" id="cd23945">
    <property type="entry name" value="PAPS_reductase"/>
    <property type="match status" value="1"/>
</dbReference>
<dbReference type="GO" id="GO:0070814">
    <property type="term" value="P:hydrogen sulfide biosynthetic process"/>
    <property type="evidence" value="ECO:0007669"/>
    <property type="project" value="UniProtKB-UniRule"/>
</dbReference>
<feature type="binding site" evidence="4">
    <location>
        <position position="118"/>
    </location>
    <ligand>
        <name>[4Fe-4S] cluster</name>
        <dbReference type="ChEBI" id="CHEBI:49883"/>
    </ligand>
</feature>
<sequence>MTRDPFELRDMAIQAGRDLEDATAERIIEWAIQEFGDKFCVTSSFQDTVLTHLASKVAPGVDVVFLDTGLHFQETLDVRERVVKQLPVHVRSINPELSVGRQDGEYGTRLWERAPNECCHMRKVAPLDNALADYDAWAAGLRRDEGPTRANTKVVDFDAGRKKVKISPIARWTQAEVEAYIKDNNLPTNELLDDGYMSVGCWPCTRRTAPGEDPRAGRWAMFDKTECGLHV</sequence>
<keyword evidence="4" id="KW-0411">Iron-sulfur</keyword>
<evidence type="ECO:0000256" key="1">
    <source>
        <dbReference type="ARBA" id="ARBA00009732"/>
    </source>
</evidence>
<dbReference type="HAMAP" id="MF_00063">
    <property type="entry name" value="CysH"/>
    <property type="match status" value="1"/>
</dbReference>
<gene>
    <name evidence="4" type="primary">cysH</name>
    <name evidence="6" type="ordered locus">Snas_5165</name>
</gene>
<evidence type="ECO:0000256" key="2">
    <source>
        <dbReference type="ARBA" id="ARBA00023002"/>
    </source>
</evidence>
<dbReference type="Proteomes" id="UP000000844">
    <property type="component" value="Chromosome"/>
</dbReference>
<evidence type="ECO:0000313" key="7">
    <source>
        <dbReference type="Proteomes" id="UP000000844"/>
    </source>
</evidence>
<dbReference type="KEGG" id="sna:Snas_5165"/>
<keyword evidence="2 4" id="KW-0560">Oxidoreductase</keyword>
<dbReference type="STRING" id="446470.Snas_5165"/>
<dbReference type="GO" id="GO:0005737">
    <property type="term" value="C:cytoplasm"/>
    <property type="evidence" value="ECO:0007669"/>
    <property type="project" value="UniProtKB-SubCell"/>
</dbReference>
<dbReference type="EC" id="1.8.4.10" evidence="4"/>
<dbReference type="GO" id="GO:0004604">
    <property type="term" value="F:phosphoadenylyl-sulfate reductase (thioredoxin) activity"/>
    <property type="evidence" value="ECO:0007669"/>
    <property type="project" value="UniProtKB-UniRule"/>
</dbReference>
<feature type="active site" description="Nucleophile; cysteine thiosulfonate intermediate" evidence="4">
    <location>
        <position position="227"/>
    </location>
</feature>
<keyword evidence="7" id="KW-1185">Reference proteome</keyword>